<dbReference type="InterPro" id="IPR010987">
    <property type="entry name" value="Glutathione-S-Trfase_C-like"/>
</dbReference>
<dbReference type="AlphaFoldDB" id="A0A918EZU0"/>
<dbReference type="GO" id="GO:0005737">
    <property type="term" value="C:cytoplasm"/>
    <property type="evidence" value="ECO:0007669"/>
    <property type="project" value="TreeGrafter"/>
</dbReference>
<dbReference type="Gene3D" id="3.40.30.10">
    <property type="entry name" value="Glutaredoxin"/>
    <property type="match status" value="1"/>
</dbReference>
<dbReference type="Gene3D" id="1.20.1050.10">
    <property type="match status" value="1"/>
</dbReference>
<name>A0A918EZU0_9ACTN</name>
<protein>
    <recommendedName>
        <fullName evidence="1">GST C-terminal domain-containing protein</fullName>
    </recommendedName>
</protein>
<comment type="caution">
    <text evidence="2">The sequence shown here is derived from an EMBL/GenBank/DDBJ whole genome shotgun (WGS) entry which is preliminary data.</text>
</comment>
<proteinExistence type="predicted"/>
<dbReference type="InterPro" id="IPR016639">
    <property type="entry name" value="GST_Omega/GSH"/>
</dbReference>
<evidence type="ECO:0000313" key="2">
    <source>
        <dbReference type="EMBL" id="GGQ86232.1"/>
    </source>
</evidence>
<dbReference type="PANTHER" id="PTHR32419">
    <property type="entry name" value="GLUTATHIONYL-HYDROQUINONE REDUCTASE"/>
    <property type="match status" value="1"/>
</dbReference>
<accession>A0A918EZU0</accession>
<gene>
    <name evidence="2" type="ORF">GCM10010145_64580</name>
</gene>
<dbReference type="InterPro" id="IPR036282">
    <property type="entry name" value="Glutathione-S-Trfase_C_sf"/>
</dbReference>
<evidence type="ECO:0000313" key="3">
    <source>
        <dbReference type="Proteomes" id="UP000620156"/>
    </source>
</evidence>
<dbReference type="GO" id="GO:0004364">
    <property type="term" value="F:glutathione transferase activity"/>
    <property type="evidence" value="ECO:0007669"/>
    <property type="project" value="InterPro"/>
</dbReference>
<dbReference type="EMBL" id="BMQK01000024">
    <property type="protein sequence ID" value="GGQ86232.1"/>
    <property type="molecule type" value="Genomic_DNA"/>
</dbReference>
<feature type="domain" description="GST C-terminal" evidence="1">
    <location>
        <begin position="114"/>
        <end position="260"/>
    </location>
</feature>
<reference evidence="2" key="1">
    <citation type="journal article" date="2014" name="Int. J. Syst. Evol. Microbiol.">
        <title>Complete genome sequence of Corynebacterium casei LMG S-19264T (=DSM 44701T), isolated from a smear-ripened cheese.</title>
        <authorList>
            <consortium name="US DOE Joint Genome Institute (JGI-PGF)"/>
            <person name="Walter F."/>
            <person name="Albersmeier A."/>
            <person name="Kalinowski J."/>
            <person name="Ruckert C."/>
        </authorList>
    </citation>
    <scope>NUCLEOTIDE SEQUENCE</scope>
    <source>
        <strain evidence="2">JCM 3131</strain>
    </source>
</reference>
<keyword evidence="3" id="KW-1185">Reference proteome</keyword>
<evidence type="ECO:0000259" key="1">
    <source>
        <dbReference type="PROSITE" id="PS50405"/>
    </source>
</evidence>
<dbReference type="PANTHER" id="PTHR32419:SF6">
    <property type="entry name" value="GLUTATHIONE S-TRANSFERASE OMEGA-LIKE 1-RELATED"/>
    <property type="match status" value="1"/>
</dbReference>
<reference evidence="2" key="2">
    <citation type="submission" date="2020-09" db="EMBL/GenBank/DDBJ databases">
        <authorList>
            <person name="Sun Q."/>
            <person name="Ohkuma M."/>
        </authorList>
    </citation>
    <scope>NUCLEOTIDE SEQUENCE</scope>
    <source>
        <strain evidence="2">JCM 3131</strain>
    </source>
</reference>
<sequence>MYATSPIAAPSQPSFRSRIGGDARSGYYAVPHRYRLHLSPSCPDCLEIAVTHGLLGLADTLRVTWLPAVPDAPDGGHLALRPLYEASWHQHTGPAVPPVLSDGWTGRIVSTHAPDILRDLARRFGGRDNDLRPLGADEEIRTVGRLCEGIVAAVRRAEEPGADRAVREAALAELPAVLGALEDRLAVRDHVLGDRLSAADVRLWVTLVRLDLVHAGHLDAAAVRRVAGHPRLWAYARRLAELPAFGALLDVDGMTRRWHARCGCAGDADRTAGRIVDWAAYAPSRAPEPEPVR</sequence>
<dbReference type="PROSITE" id="PS50405">
    <property type="entry name" value="GST_CTER"/>
    <property type="match status" value="1"/>
</dbReference>
<dbReference type="SUPFAM" id="SSF47616">
    <property type="entry name" value="GST C-terminal domain-like"/>
    <property type="match status" value="1"/>
</dbReference>
<dbReference type="RefSeq" id="WP_189220424.1">
    <property type="nucleotide sequence ID" value="NZ_BMQK01000024.1"/>
</dbReference>
<dbReference type="Proteomes" id="UP000620156">
    <property type="component" value="Unassembled WGS sequence"/>
</dbReference>
<organism evidence="2 3">
    <name type="scientific">Streptomyces ruber</name>
    <dbReference type="NCBI Taxonomy" id="83378"/>
    <lineage>
        <taxon>Bacteria</taxon>
        <taxon>Bacillati</taxon>
        <taxon>Actinomycetota</taxon>
        <taxon>Actinomycetes</taxon>
        <taxon>Kitasatosporales</taxon>
        <taxon>Streptomycetaceae</taxon>
        <taxon>Streptomyces</taxon>
    </lineage>
</organism>
<dbReference type="Pfam" id="PF13410">
    <property type="entry name" value="GST_C_2"/>
    <property type="match status" value="1"/>
</dbReference>